<comment type="caution">
    <text evidence="2">The sequence shown here is derived from an EMBL/GenBank/DDBJ whole genome shotgun (WGS) entry which is preliminary data.</text>
</comment>
<proteinExistence type="predicted"/>
<keyword evidence="1" id="KW-0812">Transmembrane</keyword>
<organism evidence="2 3">
    <name type="scientific">Limosilactobacillus reuteri</name>
    <name type="common">Lactobacillus reuteri</name>
    <dbReference type="NCBI Taxonomy" id="1598"/>
    <lineage>
        <taxon>Bacteria</taxon>
        <taxon>Bacillati</taxon>
        <taxon>Bacillota</taxon>
        <taxon>Bacilli</taxon>
        <taxon>Lactobacillales</taxon>
        <taxon>Lactobacillaceae</taxon>
        <taxon>Limosilactobacillus</taxon>
    </lineage>
</organism>
<evidence type="ECO:0000313" key="2">
    <source>
        <dbReference type="EMBL" id="OYT03556.1"/>
    </source>
</evidence>
<evidence type="ECO:0000313" key="3">
    <source>
        <dbReference type="Proteomes" id="UP000216122"/>
    </source>
</evidence>
<dbReference type="EMBL" id="NGQC01000032">
    <property type="protein sequence ID" value="OYT03556.1"/>
    <property type="molecule type" value="Genomic_DNA"/>
</dbReference>
<keyword evidence="1" id="KW-0472">Membrane</keyword>
<keyword evidence="1" id="KW-1133">Transmembrane helix</keyword>
<dbReference type="Proteomes" id="UP000216122">
    <property type="component" value="Unassembled WGS sequence"/>
</dbReference>
<name>A0A256VIJ8_LIMRT</name>
<reference evidence="2 3" key="2">
    <citation type="submission" date="2017-09" db="EMBL/GenBank/DDBJ databases">
        <title>Tripartite evolution among Lactobacillus johnsonii, Lactobacillus taiwanensis, Lactobacillus reuteri and their rodent host.</title>
        <authorList>
            <person name="Wang T."/>
            <person name="Knowles S."/>
            <person name="Cheng C."/>
        </authorList>
    </citation>
    <scope>NUCLEOTIDE SEQUENCE [LARGE SCALE GENOMIC DNA]</scope>
    <source>
        <strain evidence="2 3">103v</strain>
    </source>
</reference>
<evidence type="ECO:0000256" key="1">
    <source>
        <dbReference type="SAM" id="Phobius"/>
    </source>
</evidence>
<reference evidence="3" key="1">
    <citation type="submission" date="2017-05" db="EMBL/GenBank/DDBJ databases">
        <authorList>
            <person name="Lin X.B."/>
            <person name="Stothard P."/>
            <person name="Tasseva G."/>
            <person name="Walter J."/>
        </authorList>
    </citation>
    <scope>NUCLEOTIDE SEQUENCE [LARGE SCALE GENOMIC DNA]</scope>
    <source>
        <strain evidence="3">103v</strain>
    </source>
</reference>
<accession>A0A256VIJ8</accession>
<sequence length="127" mass="15208">MKVKITNQILDAYPVENYVYEVSYCGKKEFYQDLWDATESSLYEDNLGKATITKIPVRPISEKRIRNRLLLQKWGVMELYSPAFTTNLKPLKQSKFYQQRVWLRQHGVLLFWLFSIFFTSLVWLLCK</sequence>
<gene>
    <name evidence="2" type="ORF">CBG21_05220</name>
</gene>
<protein>
    <submittedName>
        <fullName evidence="2">Uncharacterized protein</fullName>
    </submittedName>
</protein>
<feature type="transmembrane region" description="Helical" evidence="1">
    <location>
        <begin position="107"/>
        <end position="125"/>
    </location>
</feature>
<dbReference type="AlphaFoldDB" id="A0A256VIJ8"/>
<dbReference type="RefSeq" id="WP_094504316.1">
    <property type="nucleotide sequence ID" value="NZ_NGPH01000028.1"/>
</dbReference>